<organism evidence="2 3">
    <name type="scientific">Stutzerimonas stutzeri</name>
    <name type="common">Pseudomonas stutzeri</name>
    <dbReference type="NCBI Taxonomy" id="316"/>
    <lineage>
        <taxon>Bacteria</taxon>
        <taxon>Pseudomonadati</taxon>
        <taxon>Pseudomonadota</taxon>
        <taxon>Gammaproteobacteria</taxon>
        <taxon>Pseudomonadales</taxon>
        <taxon>Pseudomonadaceae</taxon>
        <taxon>Stutzerimonas</taxon>
    </lineage>
</organism>
<evidence type="ECO:0000256" key="1">
    <source>
        <dbReference type="SAM" id="MobiDB-lite"/>
    </source>
</evidence>
<dbReference type="RefSeq" id="WP_158187186.1">
    <property type="nucleotide sequence ID" value="NZ_CP046902.1"/>
</dbReference>
<dbReference type="Proteomes" id="UP000438983">
    <property type="component" value="Chromosome"/>
</dbReference>
<feature type="region of interest" description="Disordered" evidence="1">
    <location>
        <begin position="127"/>
        <end position="255"/>
    </location>
</feature>
<feature type="compositionally biased region" description="Polar residues" evidence="1">
    <location>
        <begin position="246"/>
        <end position="255"/>
    </location>
</feature>
<gene>
    <name evidence="2" type="ORF">GQA94_05795</name>
</gene>
<sequence length="255" mass="26219">MPAKKKPVTTPLHLLQQLSHSLVAHLHKACSDAQKEAEIVLARIEKQRGKTQEKLVKARARLDEVGNAGKSKAQAKVRAKLAELDDMLGVLQARQSETLSYLAELKRDAAQSLQLAQGVTQVEHAAAQALASRDKPAAARSASRTKAPTRPSGPAAETPSTAMKDAPDKAPIAAARARARPSAAARSAAGKPVEPKASAAKAPGTSRRPASASGAPAPAKPGPAAARPATAKKPSTRKPAAAKSEPATQSPSAAS</sequence>
<protein>
    <submittedName>
        <fullName evidence="2">Transcriptional regulator</fullName>
    </submittedName>
</protein>
<dbReference type="NCBIfam" id="NF038178">
    <property type="entry name" value="AlgP_Nterm"/>
    <property type="match status" value="1"/>
</dbReference>
<feature type="compositionally biased region" description="Low complexity" evidence="1">
    <location>
        <begin position="204"/>
        <end position="233"/>
    </location>
</feature>
<dbReference type="OrthoDB" id="7033769at2"/>
<reference evidence="2 3" key="1">
    <citation type="submission" date="2019-12" db="EMBL/GenBank/DDBJ databases">
        <title>Complete genome sequence of Pseudomonas stutzeri.</title>
        <authorList>
            <person name="Lim S.R."/>
            <person name="Kim J.H."/>
        </authorList>
    </citation>
    <scope>NUCLEOTIDE SEQUENCE [LARGE SCALE GENOMIC DNA]</scope>
    <source>
        <strain evidence="2 3">PM101005</strain>
    </source>
</reference>
<name>A0A6I6LM52_STUST</name>
<dbReference type="InterPro" id="IPR047725">
    <property type="entry name" value="AlgP_N"/>
</dbReference>
<accession>A0A6I6LM52</accession>
<dbReference type="EMBL" id="CP046902">
    <property type="protein sequence ID" value="QGZ29605.1"/>
    <property type="molecule type" value="Genomic_DNA"/>
</dbReference>
<feature type="compositionally biased region" description="Low complexity" evidence="1">
    <location>
        <begin position="170"/>
        <end position="189"/>
    </location>
</feature>
<dbReference type="AlphaFoldDB" id="A0A6I6LM52"/>
<proteinExistence type="predicted"/>
<evidence type="ECO:0000313" key="2">
    <source>
        <dbReference type="EMBL" id="QGZ29605.1"/>
    </source>
</evidence>
<evidence type="ECO:0000313" key="3">
    <source>
        <dbReference type="Proteomes" id="UP000438983"/>
    </source>
</evidence>